<evidence type="ECO:0000313" key="3">
    <source>
        <dbReference type="Proteomes" id="UP000002743"/>
    </source>
</evidence>
<keyword evidence="1" id="KW-1133">Transmembrane helix</keyword>
<feature type="transmembrane region" description="Helical" evidence="1">
    <location>
        <begin position="47"/>
        <end position="65"/>
    </location>
</feature>
<protein>
    <submittedName>
        <fullName evidence="2">Putative iron uptake protein</fullName>
    </submittedName>
</protein>
<sequence precursor="true">MMKGSWLYLAVFALAYLGLASLAYGMERHHKQLTRTHGSSVLAALKRVTPVAAWGWLIAALYLAISLEGAGPGSVLWLGNLTAAAMMLALLLTYAPGLARRLAMVSLPLIVLGMLVAYWA</sequence>
<proteinExistence type="predicted"/>
<dbReference type="RefSeq" id="WP_015829342.1">
    <property type="nucleotide sequence ID" value="NC_012969.1"/>
</dbReference>
<dbReference type="Proteomes" id="UP000002743">
    <property type="component" value="Chromosome"/>
</dbReference>
<dbReference type="HOGENOM" id="CLU_144870_4_0_4"/>
<dbReference type="InterPro" id="IPR021762">
    <property type="entry name" value="DUF3325"/>
</dbReference>
<name>C6X952_METGS</name>
<evidence type="ECO:0000313" key="2">
    <source>
        <dbReference type="EMBL" id="ACT49672.1"/>
    </source>
</evidence>
<feature type="transmembrane region" description="Helical" evidence="1">
    <location>
        <begin position="102"/>
        <end position="119"/>
    </location>
</feature>
<reference evidence="2 3" key="2">
    <citation type="journal article" date="2011" name="J. Bacteriol.">
        <title>Genomes of three methylotrophs from a single niche uncover genetic and metabolic divergence of Methylophilaceae.</title>
        <authorList>
            <person name="Lapidus A."/>
            <person name="Clum A."/>
            <person name="Labutti K."/>
            <person name="Kaluzhnaya M.G."/>
            <person name="Lim S."/>
            <person name="Beck D.A."/>
            <person name="Glavina Del Rio T."/>
            <person name="Nolan M."/>
            <person name="Mavromatis K."/>
            <person name="Huntemann M."/>
            <person name="Lucas S."/>
            <person name="Lidstrom M.E."/>
            <person name="Ivanova N."/>
            <person name="Chistoserdova L."/>
        </authorList>
    </citation>
    <scope>NUCLEOTIDE SEQUENCE [LARGE SCALE GENOMIC DNA]</scope>
    <source>
        <strain evidence="2 3">SIP3-4</strain>
    </source>
</reference>
<dbReference type="KEGG" id="mei:Msip34_0424"/>
<keyword evidence="1" id="KW-0812">Transmembrane</keyword>
<dbReference type="EMBL" id="CP001674">
    <property type="protein sequence ID" value="ACT49672.1"/>
    <property type="molecule type" value="Genomic_DNA"/>
</dbReference>
<organism evidence="2 3">
    <name type="scientific">Methylovorus glucosotrophus (strain SIP3-4)</name>
    <dbReference type="NCBI Taxonomy" id="582744"/>
    <lineage>
        <taxon>Bacteria</taxon>
        <taxon>Pseudomonadati</taxon>
        <taxon>Pseudomonadota</taxon>
        <taxon>Betaproteobacteria</taxon>
        <taxon>Nitrosomonadales</taxon>
        <taxon>Methylophilaceae</taxon>
        <taxon>Methylovorus</taxon>
    </lineage>
</organism>
<reference evidence="3" key="1">
    <citation type="submission" date="2009-07" db="EMBL/GenBank/DDBJ databases">
        <title>Complete sequence of chromosome of Methylovorus sp. SIP3-4.</title>
        <authorList>
            <person name="Lucas S."/>
            <person name="Copeland A."/>
            <person name="Lapidus A."/>
            <person name="Glavina del Rio T."/>
            <person name="Tice H."/>
            <person name="Bruce D."/>
            <person name="Goodwin L."/>
            <person name="Pitluck S."/>
            <person name="Clum A."/>
            <person name="Larimer F."/>
            <person name="Land M."/>
            <person name="Hauser L."/>
            <person name="Kyrpides N."/>
            <person name="Mikhailova N."/>
            <person name="Kayluzhnaya M."/>
            <person name="Chistoserdova L."/>
        </authorList>
    </citation>
    <scope>NUCLEOTIDE SEQUENCE [LARGE SCALE GENOMIC DNA]</scope>
    <source>
        <strain evidence="3">SIP3-4</strain>
    </source>
</reference>
<keyword evidence="3" id="KW-1185">Reference proteome</keyword>
<dbReference type="STRING" id="582744.Msip34_0424"/>
<accession>C6X952</accession>
<feature type="transmembrane region" description="Helical" evidence="1">
    <location>
        <begin position="77"/>
        <end position="95"/>
    </location>
</feature>
<evidence type="ECO:0000256" key="1">
    <source>
        <dbReference type="SAM" id="Phobius"/>
    </source>
</evidence>
<dbReference type="AlphaFoldDB" id="C6X952"/>
<gene>
    <name evidence="2" type="ordered locus">Msip34_0424</name>
</gene>
<keyword evidence="1" id="KW-0472">Membrane</keyword>
<feature type="transmembrane region" description="Helical" evidence="1">
    <location>
        <begin position="6"/>
        <end position="26"/>
    </location>
</feature>
<dbReference type="Pfam" id="PF11804">
    <property type="entry name" value="DUF3325"/>
    <property type="match status" value="1"/>
</dbReference>